<evidence type="ECO:0008006" key="4">
    <source>
        <dbReference type="Google" id="ProtNLM"/>
    </source>
</evidence>
<evidence type="ECO:0000313" key="2">
    <source>
        <dbReference type="EMBL" id="KAL3309635.1"/>
    </source>
</evidence>
<protein>
    <recommendedName>
        <fullName evidence="4">Gag-pol polyprotein</fullName>
    </recommendedName>
</protein>
<organism evidence="2 3">
    <name type="scientific">Cichlidogyrus casuarinus</name>
    <dbReference type="NCBI Taxonomy" id="1844966"/>
    <lineage>
        <taxon>Eukaryota</taxon>
        <taxon>Metazoa</taxon>
        <taxon>Spiralia</taxon>
        <taxon>Lophotrochozoa</taxon>
        <taxon>Platyhelminthes</taxon>
        <taxon>Monogenea</taxon>
        <taxon>Monopisthocotylea</taxon>
        <taxon>Dactylogyridea</taxon>
        <taxon>Ancyrocephalidae</taxon>
        <taxon>Cichlidogyrus</taxon>
    </lineage>
</organism>
<comment type="caution">
    <text evidence="2">The sequence shown here is derived from an EMBL/GenBank/DDBJ whole genome shotgun (WGS) entry which is preliminary data.</text>
</comment>
<evidence type="ECO:0000313" key="3">
    <source>
        <dbReference type="Proteomes" id="UP001626550"/>
    </source>
</evidence>
<name>A0ABD2PQ50_9PLAT</name>
<gene>
    <name evidence="2" type="ORF">Ciccas_011817</name>
</gene>
<dbReference type="Proteomes" id="UP001626550">
    <property type="component" value="Unassembled WGS sequence"/>
</dbReference>
<accession>A0ABD2PQ50</accession>
<dbReference type="AlphaFoldDB" id="A0ABD2PQ50"/>
<sequence>MTDDSCTMADVSNSDNRESTDNACTQADLKSFISTSGSFVNIREWMREESSARVIAKMFPFFPDISSSSYNPALPGAFFGETFRDEPPKTDEAKSIRRILAGLSPGIARKQLRPDVYIPEALASCSHVWVRRDQVQSSRKPDSQKVLVCSTNQRSIASLLMVPDPTTGVNFAVDTGAVASIVRRQDFEPTNLQI</sequence>
<evidence type="ECO:0000256" key="1">
    <source>
        <dbReference type="SAM" id="MobiDB-lite"/>
    </source>
</evidence>
<feature type="region of interest" description="Disordered" evidence="1">
    <location>
        <begin position="1"/>
        <end position="22"/>
    </location>
</feature>
<keyword evidence="3" id="KW-1185">Reference proteome</keyword>
<proteinExistence type="predicted"/>
<reference evidence="2 3" key="1">
    <citation type="submission" date="2024-11" db="EMBL/GenBank/DDBJ databases">
        <title>Adaptive evolution of stress response genes in parasites aligns with host niche diversity.</title>
        <authorList>
            <person name="Hahn C."/>
            <person name="Resl P."/>
        </authorList>
    </citation>
    <scope>NUCLEOTIDE SEQUENCE [LARGE SCALE GENOMIC DNA]</scope>
    <source>
        <strain evidence="2">EGGRZ-B1_66</strain>
        <tissue evidence="2">Body</tissue>
    </source>
</reference>
<dbReference type="EMBL" id="JBJKFK010003699">
    <property type="protein sequence ID" value="KAL3309635.1"/>
    <property type="molecule type" value="Genomic_DNA"/>
</dbReference>